<keyword evidence="2" id="KW-0732">Signal</keyword>
<accession>A0ABQ6N1D3</accession>
<organism evidence="3 4">
    <name type="scientific">Tetraparma gracilis</name>
    <dbReference type="NCBI Taxonomy" id="2962635"/>
    <lineage>
        <taxon>Eukaryota</taxon>
        <taxon>Sar</taxon>
        <taxon>Stramenopiles</taxon>
        <taxon>Ochrophyta</taxon>
        <taxon>Bolidophyceae</taxon>
        <taxon>Parmales</taxon>
        <taxon>Triparmaceae</taxon>
        <taxon>Tetraparma</taxon>
    </lineage>
</organism>
<dbReference type="EMBL" id="BRYB01002025">
    <property type="protein sequence ID" value="GMI38351.1"/>
    <property type="molecule type" value="Genomic_DNA"/>
</dbReference>
<evidence type="ECO:0000313" key="3">
    <source>
        <dbReference type="EMBL" id="GMI38351.1"/>
    </source>
</evidence>
<evidence type="ECO:0000313" key="4">
    <source>
        <dbReference type="Proteomes" id="UP001165060"/>
    </source>
</evidence>
<feature type="chain" id="PRO_5045395605" evidence="2">
    <location>
        <begin position="18"/>
        <end position="94"/>
    </location>
</feature>
<keyword evidence="4" id="KW-1185">Reference proteome</keyword>
<dbReference type="Proteomes" id="UP001165060">
    <property type="component" value="Unassembled WGS sequence"/>
</dbReference>
<proteinExistence type="predicted"/>
<evidence type="ECO:0000256" key="1">
    <source>
        <dbReference type="SAM" id="MobiDB-lite"/>
    </source>
</evidence>
<sequence length="94" mass="10405">MRPSLSLLLLLFPASLSFSPSPALLAPAASATSLSNDFLGGKVKRSRIREEEDGAMWIDGEEQKKFGGKKGKAGKPAEKKEKKPFRFPWQKEEE</sequence>
<comment type="caution">
    <text evidence="3">The sequence shown here is derived from an EMBL/GenBank/DDBJ whole genome shotgun (WGS) entry which is preliminary data.</text>
</comment>
<protein>
    <submittedName>
        <fullName evidence="3">Uncharacterized protein</fullName>
    </submittedName>
</protein>
<reference evidence="3 4" key="1">
    <citation type="journal article" date="2023" name="Commun. Biol.">
        <title>Genome analysis of Parmales, the sister group of diatoms, reveals the evolutionary specialization of diatoms from phago-mixotrophs to photoautotrophs.</title>
        <authorList>
            <person name="Ban H."/>
            <person name="Sato S."/>
            <person name="Yoshikawa S."/>
            <person name="Yamada K."/>
            <person name="Nakamura Y."/>
            <person name="Ichinomiya M."/>
            <person name="Sato N."/>
            <person name="Blanc-Mathieu R."/>
            <person name="Endo H."/>
            <person name="Kuwata A."/>
            <person name="Ogata H."/>
        </authorList>
    </citation>
    <scope>NUCLEOTIDE SEQUENCE [LARGE SCALE GENOMIC DNA]</scope>
</reference>
<feature type="region of interest" description="Disordered" evidence="1">
    <location>
        <begin position="50"/>
        <end position="94"/>
    </location>
</feature>
<name>A0ABQ6N1D3_9STRA</name>
<gene>
    <name evidence="3" type="ORF">TeGR_g14960</name>
</gene>
<evidence type="ECO:0000256" key="2">
    <source>
        <dbReference type="SAM" id="SignalP"/>
    </source>
</evidence>
<feature type="signal peptide" evidence="2">
    <location>
        <begin position="1"/>
        <end position="17"/>
    </location>
</feature>